<evidence type="ECO:0000256" key="3">
    <source>
        <dbReference type="ARBA" id="ARBA00022703"/>
    </source>
</evidence>
<dbReference type="Gene3D" id="3.40.50.1460">
    <property type="match status" value="1"/>
</dbReference>
<dbReference type="PROSITE" id="PS50209">
    <property type="entry name" value="CARD"/>
    <property type="match status" value="1"/>
</dbReference>
<dbReference type="InterPro" id="IPR011029">
    <property type="entry name" value="DEATH-like_dom_sf"/>
</dbReference>
<comment type="similarity">
    <text evidence="1 8">Belongs to the peptidase C14A family.</text>
</comment>
<keyword evidence="6" id="KW-0865">Zymogen</keyword>
<feature type="active site" evidence="7">
    <location>
        <position position="265"/>
    </location>
</feature>
<organism evidence="13 14">
    <name type="scientific">Littorina saxatilis</name>
    <dbReference type="NCBI Taxonomy" id="31220"/>
    <lineage>
        <taxon>Eukaryota</taxon>
        <taxon>Metazoa</taxon>
        <taxon>Spiralia</taxon>
        <taxon>Lophotrochozoa</taxon>
        <taxon>Mollusca</taxon>
        <taxon>Gastropoda</taxon>
        <taxon>Caenogastropoda</taxon>
        <taxon>Littorinimorpha</taxon>
        <taxon>Littorinoidea</taxon>
        <taxon>Littorinidae</taxon>
        <taxon>Littorina</taxon>
    </lineage>
</organism>
<dbReference type="Pfam" id="PF00656">
    <property type="entry name" value="Peptidase_C14"/>
    <property type="match status" value="1"/>
</dbReference>
<feature type="domain" description="Caspase family p20" evidence="11">
    <location>
        <begin position="183"/>
        <end position="312"/>
    </location>
</feature>
<evidence type="ECO:0000259" key="11">
    <source>
        <dbReference type="PROSITE" id="PS50208"/>
    </source>
</evidence>
<proteinExistence type="inferred from homology"/>
<dbReference type="SUPFAM" id="SSF47986">
    <property type="entry name" value="DEATH domain"/>
    <property type="match status" value="1"/>
</dbReference>
<dbReference type="GO" id="GO:0006508">
    <property type="term" value="P:proteolysis"/>
    <property type="evidence" value="ECO:0007669"/>
    <property type="project" value="UniProtKB-KW"/>
</dbReference>
<feature type="region of interest" description="Disordered" evidence="9">
    <location>
        <begin position="98"/>
        <end position="142"/>
    </location>
</feature>
<dbReference type="PROSITE" id="PS01122">
    <property type="entry name" value="CASPASE_CYS"/>
    <property type="match status" value="1"/>
</dbReference>
<evidence type="ECO:0000256" key="6">
    <source>
        <dbReference type="ARBA" id="ARBA00023145"/>
    </source>
</evidence>
<keyword evidence="14" id="KW-1185">Reference proteome</keyword>
<dbReference type="GO" id="GO:0004197">
    <property type="term" value="F:cysteine-type endopeptidase activity"/>
    <property type="evidence" value="ECO:0007669"/>
    <property type="project" value="InterPro"/>
</dbReference>
<sequence>MDAEFKRILQRLHVDLVNNTGDVQSVIDGLFSEEVFNQRMKRTIESKPSDIVRMNELLRILSTRPNEAMYSFYKVLVDADEEPLAGCLHKALSEINRAPVSDGTSPAGQSSSAGASMPLGPTGDQPDGNNDDDELPPNWPVKGAYDPMRFEVTVVKDPSMKEIFEKAIKGGNNIQVYPMYRKRRGILLLLNNDRFLLARKNKVDLSDRTGTNQDQLALDRLFKELGFRVVIERDRTAQQMLDDIKKQGDQSHSDYDCFACAVLSHGFSGGFYGVDGKKVSLEEFKSAVDGKNCESLFGKPKIFIIQACQGDDLDGGATHDGPGAAGDTGLEKPLQNFKFHAEPDSKRGVKADFFTAMATVPEYVSWRVPGSDTQFSGSWFVQAVVYVIHKLAHKYDLHALMTRVNHLVSKAETKHGYKQVCEQRHTMGSHFYFFPGLTKDS</sequence>
<dbReference type="InterPro" id="IPR002398">
    <property type="entry name" value="Pept_C14"/>
</dbReference>
<dbReference type="AlphaFoldDB" id="A0AAN9G3K4"/>
<evidence type="ECO:0000256" key="1">
    <source>
        <dbReference type="ARBA" id="ARBA00010134"/>
    </source>
</evidence>
<dbReference type="CDD" id="cd01671">
    <property type="entry name" value="CARD"/>
    <property type="match status" value="1"/>
</dbReference>
<dbReference type="SMART" id="SM00115">
    <property type="entry name" value="CASc"/>
    <property type="match status" value="1"/>
</dbReference>
<evidence type="ECO:0000256" key="5">
    <source>
        <dbReference type="ARBA" id="ARBA00022807"/>
    </source>
</evidence>
<keyword evidence="3" id="KW-0053">Apoptosis</keyword>
<dbReference type="PRINTS" id="PR00376">
    <property type="entry name" value="IL1BCENZYME"/>
</dbReference>
<name>A0AAN9G3K4_9CAEN</name>
<evidence type="ECO:0000256" key="7">
    <source>
        <dbReference type="PIRSR" id="PIRSR038001-1"/>
    </source>
</evidence>
<reference evidence="13 14" key="1">
    <citation type="submission" date="2024-02" db="EMBL/GenBank/DDBJ databases">
        <title>Chromosome-scale genome assembly of the rough periwinkle Littorina saxatilis.</title>
        <authorList>
            <person name="De Jode A."/>
            <person name="Faria R."/>
            <person name="Formenti G."/>
            <person name="Sims Y."/>
            <person name="Smith T.P."/>
            <person name="Tracey A."/>
            <person name="Wood J.M.D."/>
            <person name="Zagrodzka Z.B."/>
            <person name="Johannesson K."/>
            <person name="Butlin R.K."/>
            <person name="Leder E.H."/>
        </authorList>
    </citation>
    <scope>NUCLEOTIDE SEQUENCE [LARGE SCALE GENOMIC DNA]</scope>
    <source>
        <strain evidence="13">Snail1</strain>
        <tissue evidence="13">Muscle</tissue>
    </source>
</reference>
<dbReference type="PANTHER" id="PTHR47901">
    <property type="entry name" value="CASPASE RECRUITMENT DOMAIN-CONTAINING PROTEIN 18"/>
    <property type="match status" value="1"/>
</dbReference>
<dbReference type="InterPro" id="IPR001315">
    <property type="entry name" value="CARD"/>
</dbReference>
<dbReference type="PROSITE" id="PS01121">
    <property type="entry name" value="CASPASE_HIS"/>
    <property type="match status" value="1"/>
</dbReference>
<dbReference type="InterPro" id="IPR016129">
    <property type="entry name" value="Caspase_his_AS"/>
</dbReference>
<feature type="active site" evidence="7">
    <location>
        <position position="308"/>
    </location>
</feature>
<dbReference type="EMBL" id="JBAMIC010000019">
    <property type="protein sequence ID" value="KAK7093976.1"/>
    <property type="molecule type" value="Genomic_DNA"/>
</dbReference>
<dbReference type="PROSITE" id="PS50208">
    <property type="entry name" value="CASPASE_P20"/>
    <property type="match status" value="1"/>
</dbReference>
<feature type="compositionally biased region" description="Low complexity" evidence="9">
    <location>
        <begin position="103"/>
        <end position="116"/>
    </location>
</feature>
<evidence type="ECO:0000256" key="4">
    <source>
        <dbReference type="ARBA" id="ARBA00022801"/>
    </source>
</evidence>
<evidence type="ECO:0000259" key="10">
    <source>
        <dbReference type="PROSITE" id="PS50207"/>
    </source>
</evidence>
<evidence type="ECO:0000313" key="13">
    <source>
        <dbReference type="EMBL" id="KAK7093976.1"/>
    </source>
</evidence>
<comment type="caution">
    <text evidence="13">The sequence shown here is derived from an EMBL/GenBank/DDBJ whole genome shotgun (WGS) entry which is preliminary data.</text>
</comment>
<dbReference type="InterPro" id="IPR015917">
    <property type="entry name" value="Pept_C14A"/>
</dbReference>
<dbReference type="PROSITE" id="PS50207">
    <property type="entry name" value="CASPASE_P10"/>
    <property type="match status" value="1"/>
</dbReference>
<dbReference type="PANTHER" id="PTHR47901:SF8">
    <property type="entry name" value="CASPASE-3"/>
    <property type="match status" value="1"/>
</dbReference>
<evidence type="ECO:0000256" key="9">
    <source>
        <dbReference type="SAM" id="MobiDB-lite"/>
    </source>
</evidence>
<evidence type="ECO:0000259" key="12">
    <source>
        <dbReference type="PROSITE" id="PS50209"/>
    </source>
</evidence>
<keyword evidence="4" id="KW-0378">Hydrolase</keyword>
<evidence type="ECO:0000313" key="14">
    <source>
        <dbReference type="Proteomes" id="UP001374579"/>
    </source>
</evidence>
<dbReference type="InterPro" id="IPR033139">
    <property type="entry name" value="Caspase_cys_AS"/>
</dbReference>
<dbReference type="Proteomes" id="UP001374579">
    <property type="component" value="Unassembled WGS sequence"/>
</dbReference>
<dbReference type="GO" id="GO:0042981">
    <property type="term" value="P:regulation of apoptotic process"/>
    <property type="evidence" value="ECO:0007669"/>
    <property type="project" value="InterPro"/>
</dbReference>
<dbReference type="PIRSF" id="PIRSF038001">
    <property type="entry name" value="Caspase_ICE"/>
    <property type="match status" value="1"/>
</dbReference>
<evidence type="ECO:0000256" key="8">
    <source>
        <dbReference type="RuleBase" id="RU003971"/>
    </source>
</evidence>
<keyword evidence="5" id="KW-0788">Thiol protease</keyword>
<gene>
    <name evidence="13" type="ORF">V1264_007655</name>
</gene>
<accession>A0AAN9G3K4</accession>
<dbReference type="InterPro" id="IPR011600">
    <property type="entry name" value="Pept_C14_caspase"/>
</dbReference>
<dbReference type="GO" id="GO:0006915">
    <property type="term" value="P:apoptotic process"/>
    <property type="evidence" value="ECO:0007669"/>
    <property type="project" value="UniProtKB-KW"/>
</dbReference>
<dbReference type="InterPro" id="IPR002138">
    <property type="entry name" value="Pept_C14_p10"/>
</dbReference>
<dbReference type="InterPro" id="IPR029030">
    <property type="entry name" value="Caspase-like_dom_sf"/>
</dbReference>
<dbReference type="InterPro" id="IPR001309">
    <property type="entry name" value="Pept_C14_p20"/>
</dbReference>
<protein>
    <submittedName>
        <fullName evidence="13">Uncharacterized protein</fullName>
    </submittedName>
</protein>
<evidence type="ECO:0000256" key="2">
    <source>
        <dbReference type="ARBA" id="ARBA00022670"/>
    </source>
</evidence>
<dbReference type="Pfam" id="PF00619">
    <property type="entry name" value="CARD"/>
    <property type="match status" value="1"/>
</dbReference>
<dbReference type="Gene3D" id="1.10.533.10">
    <property type="entry name" value="Death Domain, Fas"/>
    <property type="match status" value="1"/>
</dbReference>
<dbReference type="SUPFAM" id="SSF52129">
    <property type="entry name" value="Caspase-like"/>
    <property type="match status" value="1"/>
</dbReference>
<feature type="domain" description="CARD" evidence="12">
    <location>
        <begin position="1"/>
        <end position="91"/>
    </location>
</feature>
<feature type="domain" description="Caspase family p10" evidence="10">
    <location>
        <begin position="343"/>
        <end position="435"/>
    </location>
</feature>
<keyword evidence="2" id="KW-0645">Protease</keyword>
<dbReference type="CDD" id="cd00032">
    <property type="entry name" value="CASc"/>
    <property type="match status" value="1"/>
</dbReference>